<evidence type="ECO:0000256" key="1">
    <source>
        <dbReference type="SAM" id="SignalP"/>
    </source>
</evidence>
<feature type="signal peptide" evidence="1">
    <location>
        <begin position="1"/>
        <end position="20"/>
    </location>
</feature>
<proteinExistence type="predicted"/>
<feature type="chain" id="PRO_5047257686" description="DUF1471 domain-containing protein" evidence="1">
    <location>
        <begin position="21"/>
        <end position="71"/>
    </location>
</feature>
<name>A0ABU0VZA3_9RHOB</name>
<gene>
    <name evidence="2" type="ORF">Q9295_11250</name>
</gene>
<dbReference type="Proteomes" id="UP001239680">
    <property type="component" value="Unassembled WGS sequence"/>
</dbReference>
<keyword evidence="1" id="KW-0732">Signal</keyword>
<protein>
    <recommendedName>
        <fullName evidence="4">DUF1471 domain-containing protein</fullName>
    </recommendedName>
</protein>
<dbReference type="RefSeq" id="WP_306680661.1">
    <property type="nucleotide sequence ID" value="NZ_JAVDBT010000009.1"/>
</dbReference>
<dbReference type="EMBL" id="JAVDBT010000009">
    <property type="protein sequence ID" value="MDQ2066953.1"/>
    <property type="molecule type" value="Genomic_DNA"/>
</dbReference>
<reference evidence="2 3" key="1">
    <citation type="submission" date="2023-08" db="EMBL/GenBank/DDBJ databases">
        <title>Characterization of two Paracoccaceae strains isolated from Phycosphere and proposal of Xinfangfangia lacusdiani sp. nov.</title>
        <authorList>
            <person name="Deng Y."/>
            <person name="Zhang Y.Q."/>
        </authorList>
    </citation>
    <scope>NUCLEOTIDE SEQUENCE [LARGE SCALE GENOMIC DNA]</scope>
    <source>
        <strain evidence="2 3">CPCC 101601</strain>
    </source>
</reference>
<evidence type="ECO:0000313" key="3">
    <source>
        <dbReference type="Proteomes" id="UP001239680"/>
    </source>
</evidence>
<keyword evidence="3" id="KW-1185">Reference proteome</keyword>
<evidence type="ECO:0000313" key="2">
    <source>
        <dbReference type="EMBL" id="MDQ2066953.1"/>
    </source>
</evidence>
<comment type="caution">
    <text evidence="2">The sequence shown here is derived from an EMBL/GenBank/DDBJ whole genome shotgun (WGS) entry which is preliminary data.</text>
</comment>
<sequence length="71" mass="7174">MKRIALFAAALTAFAPAAFAAGLTATETFEVKQYAPNADLTNVTAAQANAITAAIASGDGNIAAQIYSILN</sequence>
<evidence type="ECO:0008006" key="4">
    <source>
        <dbReference type="Google" id="ProtNLM"/>
    </source>
</evidence>
<accession>A0ABU0VZA3</accession>
<organism evidence="2 3">
    <name type="scientific">Pseudogemmobacter lacusdianii</name>
    <dbReference type="NCBI Taxonomy" id="3069608"/>
    <lineage>
        <taxon>Bacteria</taxon>
        <taxon>Pseudomonadati</taxon>
        <taxon>Pseudomonadota</taxon>
        <taxon>Alphaproteobacteria</taxon>
        <taxon>Rhodobacterales</taxon>
        <taxon>Paracoccaceae</taxon>
        <taxon>Pseudogemmobacter</taxon>
    </lineage>
</organism>